<keyword evidence="3" id="KW-1133">Transmembrane helix</keyword>
<keyword evidence="2" id="KW-1015">Disulfide bond</keyword>
<evidence type="ECO:0000256" key="2">
    <source>
        <dbReference type="ARBA" id="ARBA00023157"/>
    </source>
</evidence>
<sequence>MQRTICIVLIVELSLLVDSIELHGDNICPVEEEKEELMLQKHEQTVVLHTTEACLDITQGFRCKVKNNGTKISYRGIPNKVKNIVLKCCLGYFQTEEGTCEICPEGFYGMNCTLKCTNCTSAEICDNAVGCCDPNSNQCGLARTEFLKEPTSDRGWFIGMLAVALSAVVLLLFGTVFYRKKYMKEKDPELPTLTYHPHVKEFLPPSEIEAREFNNPLYRQSTAEPPSKLTDEEEIAARNKLQSPPVDSSTNEYATLDEVSSSFAGPSSRVPLLRPQSLLHALLTLSYLTCPFISSPSPSHLSTPNTNTLAFSSFAHLAETVFFFFFACQH</sequence>
<reference evidence="6" key="1">
    <citation type="journal article" date="2011" name="Genome Res.">
        <title>Deep small RNA sequencing from the nematode Ascaris reveals conservation, functional diversification, and novel developmental profiles.</title>
        <authorList>
            <person name="Wang J."/>
            <person name="Czech B."/>
            <person name="Crunk A."/>
            <person name="Wallace A."/>
            <person name="Mitreva M."/>
            <person name="Hannon G.J."/>
            <person name="Davis R.E."/>
        </authorList>
    </citation>
    <scope>NUCLEOTIDE SEQUENCE</scope>
</reference>
<evidence type="ECO:0000256" key="1">
    <source>
        <dbReference type="ARBA" id="ARBA00022729"/>
    </source>
</evidence>
<name>F1L9E0_ASCSU</name>
<feature type="chain" id="PRO_5003266763" evidence="4">
    <location>
        <begin position="20"/>
        <end position="330"/>
    </location>
</feature>
<keyword evidence="1 4" id="KW-0732">Signal</keyword>
<dbReference type="AlphaFoldDB" id="F1L9E0"/>
<evidence type="ECO:0000256" key="3">
    <source>
        <dbReference type="SAM" id="Phobius"/>
    </source>
</evidence>
<dbReference type="EMBL" id="JI174522">
    <property type="protein sequence ID" value="ADY46744.1"/>
    <property type="molecule type" value="mRNA"/>
</dbReference>
<proteinExistence type="evidence at transcript level"/>
<keyword evidence="3" id="KW-0472">Membrane</keyword>
<evidence type="ECO:0000259" key="5">
    <source>
        <dbReference type="PROSITE" id="PS51041"/>
    </source>
</evidence>
<dbReference type="PROSITE" id="PS51041">
    <property type="entry name" value="EMI"/>
    <property type="match status" value="1"/>
</dbReference>
<evidence type="ECO:0000256" key="4">
    <source>
        <dbReference type="SAM" id="SignalP"/>
    </source>
</evidence>
<feature type="signal peptide" evidence="4">
    <location>
        <begin position="1"/>
        <end position="19"/>
    </location>
</feature>
<accession>F1L9E0</accession>
<feature type="domain" description="EMI" evidence="5">
    <location>
        <begin position="24"/>
        <end position="102"/>
    </location>
</feature>
<protein>
    <submittedName>
        <fullName evidence="6">Cell death abnormality protein 1</fullName>
    </submittedName>
</protein>
<keyword evidence="3" id="KW-0812">Transmembrane</keyword>
<organism evidence="6">
    <name type="scientific">Ascaris suum</name>
    <name type="common">Pig roundworm</name>
    <name type="synonym">Ascaris lumbricoides</name>
    <dbReference type="NCBI Taxonomy" id="6253"/>
    <lineage>
        <taxon>Eukaryota</taxon>
        <taxon>Metazoa</taxon>
        <taxon>Ecdysozoa</taxon>
        <taxon>Nematoda</taxon>
        <taxon>Chromadorea</taxon>
        <taxon>Rhabditida</taxon>
        <taxon>Spirurina</taxon>
        <taxon>Ascaridomorpha</taxon>
        <taxon>Ascaridoidea</taxon>
        <taxon>Ascarididae</taxon>
        <taxon>Ascaris</taxon>
    </lineage>
</organism>
<feature type="transmembrane region" description="Helical" evidence="3">
    <location>
        <begin position="156"/>
        <end position="178"/>
    </location>
</feature>
<evidence type="ECO:0000313" key="6">
    <source>
        <dbReference type="EMBL" id="ADY46744.1"/>
    </source>
</evidence>
<dbReference type="InterPro" id="IPR011489">
    <property type="entry name" value="EMI_domain"/>
</dbReference>